<dbReference type="AlphaFoldDB" id="A0A977L103"/>
<proteinExistence type="predicted"/>
<dbReference type="InterPro" id="IPR019734">
    <property type="entry name" value="TPR_rpt"/>
</dbReference>
<dbReference type="PANTHER" id="PTHR10098:SF112">
    <property type="entry name" value="SLR0380 PROTEIN"/>
    <property type="match status" value="1"/>
</dbReference>
<gene>
    <name evidence="2" type="ORF">KA717_13560</name>
</gene>
<evidence type="ECO:0000313" key="2">
    <source>
        <dbReference type="EMBL" id="UXE63542.1"/>
    </source>
</evidence>
<name>A0A977L103_9CYAN</name>
<sequence length="948" mass="105170">MLQILSQKRSRFLAILLFLLAITVSLLMASVSYSTPVSRTPLNIPQQIEQAEKTYQAGQFEDAAVFWQQIIDITKERGDQLNQSIALSNLALTDQQLGKWDEAQKAIAASLNLLQSLPNNPERQAILAASLDIQGQQQLAIGQPENALETWQSATNIYGELGDKPGVFRSEINQAQALQNLGLYPRACQTLLKTLKLPAQNCEISATELQHLKEQDLPLQILGLRSLGNVLRVIGQTGQSQIVLLKSAELATKLDNYSDFGAIYLSFGNTIRTLGNKKLASEVPLTLPVKNKPINSKPVDCLSLSTDNTSFEYYQQAADCYHLAELANSPKIVVQAQLNLLNLSLQSQQENTIATLLKTLPTSIDNLPTSRVAIAARLKFAQNLLCLQSQFSPERSEKSSPNSSLQSPIFQSCPSLNYSGENDKFSVLNADQIPALTEIQKQVKVAFAQAQSLGDQKAEANALGYLAALAQQARNLKESQQLTEQALQKLATFNSPELSYLWQWQLGRLYRLNNQTEAAIAAYTLAFQNLQSLRQDLVATNPDIQFTFRDGVEPVYRELVDLLLQPSPNREEISQANLKKARNVIEALQLAEINNFFQEACLEDKPKQIEQIDSQAAVLYSIILPERLAIILSLSDQPLRYYATSLNSSVNQEEIERTFDDLFANLNPFITNPNPLVPNQKLYNWLIRPAETALTQNHIKTLVFVLDGVLRNVPVSALHDGKQYLIEKYNLALTPGLQLFGGNRFAPEKLSVLIGGLTEPSQGFSALPSVTREINEIAKIAASNILLNSNFTSSQLEQALKFNQFPIVHLATHGQFSSQAEDTFLLTWDEKINVKNLDQLLREQPLVIKSPIELLILSACQTAVGDKRAALGLAGVAVRSGARSTIATLWSVQDESTADLMTQFYQALNQPQISKANALRQAQLSLLHSPQYQHPFYWSSFVLVGNWL</sequence>
<reference evidence="2" key="1">
    <citation type="submission" date="2021-04" db="EMBL/GenBank/DDBJ databases">
        <title>Genome sequence of Woronichinia naegeliana from Washington state freshwater lake bloom.</title>
        <authorList>
            <person name="Dreher T.W."/>
        </authorList>
    </citation>
    <scope>NUCLEOTIDE SEQUENCE</scope>
    <source>
        <strain evidence="2">WA131</strain>
    </source>
</reference>
<accession>A0A977L103</accession>
<dbReference type="InterPro" id="IPR011990">
    <property type="entry name" value="TPR-like_helical_dom_sf"/>
</dbReference>
<dbReference type="Gene3D" id="1.25.40.10">
    <property type="entry name" value="Tetratricopeptide repeat domain"/>
    <property type="match status" value="3"/>
</dbReference>
<dbReference type="KEGG" id="wna:KA717_13560"/>
<dbReference type="SUPFAM" id="SSF48452">
    <property type="entry name" value="TPR-like"/>
    <property type="match status" value="2"/>
</dbReference>
<dbReference type="PANTHER" id="PTHR10098">
    <property type="entry name" value="RAPSYN-RELATED"/>
    <property type="match status" value="1"/>
</dbReference>
<dbReference type="Proteomes" id="UP001065613">
    <property type="component" value="Chromosome"/>
</dbReference>
<dbReference type="EMBL" id="CP073041">
    <property type="protein sequence ID" value="UXE63542.1"/>
    <property type="molecule type" value="Genomic_DNA"/>
</dbReference>
<evidence type="ECO:0000259" key="1">
    <source>
        <dbReference type="Pfam" id="PF12770"/>
    </source>
</evidence>
<dbReference type="Pfam" id="PF12770">
    <property type="entry name" value="CHAT"/>
    <property type="match status" value="1"/>
</dbReference>
<protein>
    <submittedName>
        <fullName evidence="2">CHAT domain-containing protein</fullName>
    </submittedName>
</protein>
<feature type="domain" description="CHAT" evidence="1">
    <location>
        <begin position="680"/>
        <end position="946"/>
    </location>
</feature>
<dbReference type="SMART" id="SM00028">
    <property type="entry name" value="TPR"/>
    <property type="match status" value="6"/>
</dbReference>
<dbReference type="InterPro" id="IPR024983">
    <property type="entry name" value="CHAT_dom"/>
</dbReference>
<organism evidence="2">
    <name type="scientific">Woronichinia naegeliana WA131</name>
    <dbReference type="NCBI Taxonomy" id="2824559"/>
    <lineage>
        <taxon>Bacteria</taxon>
        <taxon>Bacillati</taxon>
        <taxon>Cyanobacteriota</taxon>
        <taxon>Cyanophyceae</taxon>
        <taxon>Synechococcales</taxon>
        <taxon>Coelosphaeriaceae</taxon>
        <taxon>Woronichinia</taxon>
    </lineage>
</organism>